<keyword evidence="2" id="KW-1185">Reference proteome</keyword>
<dbReference type="Proteomes" id="UP000466681">
    <property type="component" value="Chromosome"/>
</dbReference>
<reference evidence="1 2" key="1">
    <citation type="journal article" date="2019" name="Emerg. Microbes Infect.">
        <title>Comprehensive subspecies identification of 175 nontuberculous mycobacteria species based on 7547 genomic profiles.</title>
        <authorList>
            <person name="Matsumoto Y."/>
            <person name="Kinjo T."/>
            <person name="Motooka D."/>
            <person name="Nabeya D."/>
            <person name="Jung N."/>
            <person name="Uechi K."/>
            <person name="Horii T."/>
            <person name="Iida T."/>
            <person name="Fujita J."/>
            <person name="Nakamura S."/>
        </authorList>
    </citation>
    <scope>NUCLEOTIDE SEQUENCE [LARGE SCALE GENOMIC DNA]</scope>
    <source>
        <strain evidence="1 2">JCM 6375</strain>
    </source>
</reference>
<proteinExistence type="predicted"/>
<evidence type="ECO:0000313" key="2">
    <source>
        <dbReference type="Proteomes" id="UP000466681"/>
    </source>
</evidence>
<dbReference type="EMBL" id="AP022560">
    <property type="protein sequence ID" value="BBX03949.1"/>
    <property type="molecule type" value="Genomic_DNA"/>
</dbReference>
<name>A0AAD1M925_9MYCO</name>
<organism evidence="1 2">
    <name type="scientific">Mycolicibacterium moriokaense</name>
    <dbReference type="NCBI Taxonomy" id="39691"/>
    <lineage>
        <taxon>Bacteria</taxon>
        <taxon>Bacillati</taxon>
        <taxon>Actinomycetota</taxon>
        <taxon>Actinomycetes</taxon>
        <taxon>Mycobacteriales</taxon>
        <taxon>Mycobacteriaceae</taxon>
        <taxon>Mycolicibacterium</taxon>
    </lineage>
</organism>
<accession>A0AAD1M925</accession>
<dbReference type="AlphaFoldDB" id="A0AAD1M925"/>
<protein>
    <submittedName>
        <fullName evidence="1">Uncharacterized protein</fullName>
    </submittedName>
</protein>
<evidence type="ECO:0000313" key="1">
    <source>
        <dbReference type="EMBL" id="BBX03949.1"/>
    </source>
</evidence>
<sequence>MEYDPVVEEAAEIVNRSSDVYLNHTARHVPVADPLPIIHDLGVAGGKAISLYGAAPNTGDSIRSVLLQGYQAIPDCAYTKFGVSMLWNESTGKNLATVVLVGP</sequence>
<gene>
    <name evidence="1" type="ORF">MMOR_48850</name>
</gene>
<dbReference type="KEGG" id="mmor:MMOR_48850"/>